<feature type="compositionally biased region" description="Basic and acidic residues" evidence="1">
    <location>
        <begin position="137"/>
        <end position="150"/>
    </location>
</feature>
<dbReference type="Proteomes" id="UP000634136">
    <property type="component" value="Unassembled WGS sequence"/>
</dbReference>
<feature type="transmembrane region" description="Helical" evidence="2">
    <location>
        <begin position="271"/>
        <end position="292"/>
    </location>
</feature>
<keyword evidence="2" id="KW-0812">Transmembrane</keyword>
<evidence type="ECO:0000313" key="4">
    <source>
        <dbReference type="Proteomes" id="UP000634136"/>
    </source>
</evidence>
<feature type="region of interest" description="Disordered" evidence="1">
    <location>
        <begin position="342"/>
        <end position="366"/>
    </location>
</feature>
<proteinExistence type="predicted"/>
<feature type="compositionally biased region" description="Basic and acidic residues" evidence="1">
    <location>
        <begin position="157"/>
        <end position="176"/>
    </location>
</feature>
<keyword evidence="2" id="KW-0472">Membrane</keyword>
<organism evidence="3 4">
    <name type="scientific">Senna tora</name>
    <dbReference type="NCBI Taxonomy" id="362788"/>
    <lineage>
        <taxon>Eukaryota</taxon>
        <taxon>Viridiplantae</taxon>
        <taxon>Streptophyta</taxon>
        <taxon>Embryophyta</taxon>
        <taxon>Tracheophyta</taxon>
        <taxon>Spermatophyta</taxon>
        <taxon>Magnoliopsida</taxon>
        <taxon>eudicotyledons</taxon>
        <taxon>Gunneridae</taxon>
        <taxon>Pentapetalae</taxon>
        <taxon>rosids</taxon>
        <taxon>fabids</taxon>
        <taxon>Fabales</taxon>
        <taxon>Fabaceae</taxon>
        <taxon>Caesalpinioideae</taxon>
        <taxon>Cassia clade</taxon>
        <taxon>Senna</taxon>
    </lineage>
</organism>
<evidence type="ECO:0000256" key="2">
    <source>
        <dbReference type="SAM" id="Phobius"/>
    </source>
</evidence>
<dbReference type="AlphaFoldDB" id="A0A834W702"/>
<feature type="region of interest" description="Disordered" evidence="1">
    <location>
        <begin position="118"/>
        <end position="194"/>
    </location>
</feature>
<sequence>MGYHYIATTQSPTTTLVRPPPYHNTTGRLTDLHPSYHSMPHCSAHVTLYATQQHCAPLPITLYKLATPALHQHITVTLASSAPLYKPQLHKAQTGLYYPLCKGLTNWRPPWGIDFGTPYPTQVKRQKEKQRSRKHKHDGEEIKKNQLTERSRRKRAERKEKQVYKDQEGNRQEQVKKKLKHEKKRAERKEKQVRRDSLPSSCRCASSAVPRRSAASSARVRCLLAAIRLVRHLPQLRPPPYVHVSLAVRPRASCNQFPTSALALLCYFQPLFSLFCFSYLLQLLFSLFCFFLNLHLLPCSTCCNSVPSFVRRGLPPCSPSTPVRRATVLAVHKLKKQEIGKAKEEWRTTEPRHRGRTASNAVDTVGTDHASGNSVIPNSFFSEYSLCSVLSVS</sequence>
<feature type="compositionally biased region" description="Basic residues" evidence="1">
    <location>
        <begin position="124"/>
        <end position="136"/>
    </location>
</feature>
<keyword evidence="2" id="KW-1133">Transmembrane helix</keyword>
<comment type="caution">
    <text evidence="3">The sequence shown here is derived from an EMBL/GenBank/DDBJ whole genome shotgun (WGS) entry which is preliminary data.</text>
</comment>
<gene>
    <name evidence="3" type="ORF">G2W53_037436</name>
</gene>
<protein>
    <submittedName>
        <fullName evidence="3">Uncharacterized protein</fullName>
    </submittedName>
</protein>
<dbReference type="EMBL" id="JAAIUW010000011">
    <property type="protein sequence ID" value="KAF7810693.1"/>
    <property type="molecule type" value="Genomic_DNA"/>
</dbReference>
<name>A0A834W702_9FABA</name>
<evidence type="ECO:0000313" key="3">
    <source>
        <dbReference type="EMBL" id="KAF7810693.1"/>
    </source>
</evidence>
<evidence type="ECO:0000256" key="1">
    <source>
        <dbReference type="SAM" id="MobiDB-lite"/>
    </source>
</evidence>
<reference evidence="3" key="1">
    <citation type="submission" date="2020-09" db="EMBL/GenBank/DDBJ databases">
        <title>Genome-Enabled Discovery of Anthraquinone Biosynthesis in Senna tora.</title>
        <authorList>
            <person name="Kang S.-H."/>
            <person name="Pandey R.P."/>
            <person name="Lee C.-M."/>
            <person name="Sim J.-S."/>
            <person name="Jeong J.-T."/>
            <person name="Choi B.-S."/>
            <person name="Jung M."/>
            <person name="Ginzburg D."/>
            <person name="Zhao K."/>
            <person name="Won S.Y."/>
            <person name="Oh T.-J."/>
            <person name="Yu Y."/>
            <person name="Kim N.-H."/>
            <person name="Lee O.R."/>
            <person name="Lee T.-H."/>
            <person name="Bashyal P."/>
            <person name="Kim T.-S."/>
            <person name="Lee W.-H."/>
            <person name="Kawkins C."/>
            <person name="Kim C.-K."/>
            <person name="Kim J.S."/>
            <person name="Ahn B.O."/>
            <person name="Rhee S.Y."/>
            <person name="Sohng J.K."/>
        </authorList>
    </citation>
    <scope>NUCLEOTIDE SEQUENCE</scope>
    <source>
        <tissue evidence="3">Leaf</tissue>
    </source>
</reference>
<feature type="compositionally biased region" description="Basic and acidic residues" evidence="1">
    <location>
        <begin position="342"/>
        <end position="352"/>
    </location>
</feature>
<keyword evidence="4" id="KW-1185">Reference proteome</keyword>
<feature type="compositionally biased region" description="Basic and acidic residues" evidence="1">
    <location>
        <begin position="184"/>
        <end position="194"/>
    </location>
</feature>
<accession>A0A834W702</accession>